<dbReference type="SMART" id="SM00184">
    <property type="entry name" value="RING"/>
    <property type="match status" value="1"/>
</dbReference>
<accession>A0A8T1P8D9</accession>
<proteinExistence type="inferred from homology"/>
<keyword evidence="9" id="KW-0833">Ubl conjugation pathway</keyword>
<protein>
    <recommendedName>
        <fullName evidence="4">RING-type E3 ubiquitin transferase</fullName>
        <ecNumber evidence="4">2.3.2.27</ecNumber>
    </recommendedName>
</protein>
<reference evidence="18" key="2">
    <citation type="submission" date="2021-01" db="EMBL/GenBank/DDBJ databases">
        <authorList>
            <person name="Lovell J.T."/>
            <person name="Bentley N."/>
            <person name="Bhattarai G."/>
            <person name="Jenkins J.W."/>
            <person name="Sreedasyam A."/>
            <person name="Alarcon Y."/>
            <person name="Bock C."/>
            <person name="Boston L."/>
            <person name="Carlson J."/>
            <person name="Cervantes K."/>
            <person name="Clermont K."/>
            <person name="Krom N."/>
            <person name="Kubenka K."/>
            <person name="Mamidi S."/>
            <person name="Mattison C."/>
            <person name="Monteros M."/>
            <person name="Pisani C."/>
            <person name="Plott C."/>
            <person name="Rajasekar S."/>
            <person name="Rhein H.S."/>
            <person name="Rohla C."/>
            <person name="Song M."/>
            <person name="Hilaire R.S."/>
            <person name="Shu S."/>
            <person name="Wells L."/>
            <person name="Wang X."/>
            <person name="Webber J."/>
            <person name="Heerema R.J."/>
            <person name="Klein P."/>
            <person name="Conner P."/>
            <person name="Grauke L."/>
            <person name="Grimwood J."/>
            <person name="Schmutz J."/>
            <person name="Randall J.J."/>
        </authorList>
    </citation>
    <scope>NUCLEOTIDE SEQUENCE</scope>
    <source>
        <tissue evidence="18">Leaf</tissue>
    </source>
</reference>
<evidence type="ECO:0000256" key="7">
    <source>
        <dbReference type="ARBA" id="ARBA00022723"/>
    </source>
</evidence>
<dbReference type="AlphaFoldDB" id="A0A8T1P8D9"/>
<reference evidence="17" key="1">
    <citation type="submission" date="2020-12" db="EMBL/GenBank/DDBJ databases">
        <title>WGS assembly of Carya illinoinensis cv. Pawnee.</title>
        <authorList>
            <person name="Platts A."/>
            <person name="Shu S."/>
            <person name="Wright S."/>
            <person name="Barry K."/>
            <person name="Edger P."/>
            <person name="Pires J.C."/>
            <person name="Schmutz J."/>
        </authorList>
    </citation>
    <scope>NUCLEOTIDE SEQUENCE</scope>
    <source>
        <tissue evidence="17">Leaf</tissue>
    </source>
</reference>
<dbReference type="GO" id="GO:0016020">
    <property type="term" value="C:membrane"/>
    <property type="evidence" value="ECO:0007669"/>
    <property type="project" value="UniProtKB-SubCell"/>
</dbReference>
<dbReference type="EMBL" id="CM031834">
    <property type="protein sequence ID" value="KAG6690202.1"/>
    <property type="molecule type" value="Genomic_DNA"/>
</dbReference>
<evidence type="ECO:0000313" key="18">
    <source>
        <dbReference type="EMBL" id="KAG6690202.1"/>
    </source>
</evidence>
<dbReference type="PROSITE" id="PS50089">
    <property type="entry name" value="ZF_RING_2"/>
    <property type="match status" value="1"/>
</dbReference>
<dbReference type="Proteomes" id="UP000811609">
    <property type="component" value="Chromosome 10"/>
</dbReference>
<keyword evidence="12 15" id="KW-0472">Membrane</keyword>
<dbReference type="GO" id="GO:0008270">
    <property type="term" value="F:zinc ion binding"/>
    <property type="evidence" value="ECO:0007669"/>
    <property type="project" value="UniProtKB-KW"/>
</dbReference>
<dbReference type="CDD" id="cd16461">
    <property type="entry name" value="RING-H2_EL5-like"/>
    <property type="match status" value="1"/>
</dbReference>
<dbReference type="Proteomes" id="UP000811246">
    <property type="component" value="Chromosome 10"/>
</dbReference>
<sequence length="161" mass="18232">MTITSHSSRPFYTPLLISLAGMVFTFLALAAYHLILVRFCLRLRRHRQLASSRWHLNQMPAGVDQKVLAAIPILCYSTNNVKGELFRVDQSECAVCLGELEEGDSVRLLPYCRHAFHVPCIDKWFSAHCNCPICRAPMATAPIIMEKPSPIEIQISVHSRR</sequence>
<feature type="transmembrane region" description="Helical" evidence="15">
    <location>
        <begin position="15"/>
        <end position="41"/>
    </location>
</feature>
<dbReference type="PANTHER" id="PTHR46913:SF1">
    <property type="entry name" value="RING-H2 FINGER PROTEIN ATL16"/>
    <property type="match status" value="1"/>
</dbReference>
<evidence type="ECO:0000256" key="3">
    <source>
        <dbReference type="ARBA" id="ARBA00004906"/>
    </source>
</evidence>
<evidence type="ECO:0000256" key="4">
    <source>
        <dbReference type="ARBA" id="ARBA00012483"/>
    </source>
</evidence>
<comment type="caution">
    <text evidence="17">The sequence shown here is derived from an EMBL/GenBank/DDBJ whole genome shotgun (WGS) entry which is preliminary data.</text>
</comment>
<comment type="similarity">
    <text evidence="13">Belongs to the RING-type zinc finger family. ATL subfamily.</text>
</comment>
<evidence type="ECO:0000313" key="17">
    <source>
        <dbReference type="EMBL" id="KAG6637974.1"/>
    </source>
</evidence>
<evidence type="ECO:0000256" key="1">
    <source>
        <dbReference type="ARBA" id="ARBA00000900"/>
    </source>
</evidence>
<evidence type="ECO:0000256" key="14">
    <source>
        <dbReference type="PROSITE-ProRule" id="PRU00175"/>
    </source>
</evidence>
<dbReference type="InterPro" id="IPR044600">
    <property type="entry name" value="ATL1/ATL16-like"/>
</dbReference>
<keyword evidence="8 14" id="KW-0863">Zinc-finger</keyword>
<dbReference type="InterPro" id="IPR001841">
    <property type="entry name" value="Znf_RING"/>
</dbReference>
<evidence type="ECO:0000256" key="2">
    <source>
        <dbReference type="ARBA" id="ARBA00004167"/>
    </source>
</evidence>
<evidence type="ECO:0000256" key="13">
    <source>
        <dbReference type="ARBA" id="ARBA00024209"/>
    </source>
</evidence>
<dbReference type="GO" id="GO:0061630">
    <property type="term" value="F:ubiquitin protein ligase activity"/>
    <property type="evidence" value="ECO:0007669"/>
    <property type="project" value="UniProtKB-EC"/>
</dbReference>
<dbReference type="EMBL" id="CM031818">
    <property type="protein sequence ID" value="KAG6637974.1"/>
    <property type="molecule type" value="Genomic_DNA"/>
</dbReference>
<keyword evidence="11 15" id="KW-1133">Transmembrane helix</keyword>
<evidence type="ECO:0000313" key="19">
    <source>
        <dbReference type="Proteomes" id="UP000811609"/>
    </source>
</evidence>
<feature type="domain" description="RING-type" evidence="16">
    <location>
        <begin position="93"/>
        <end position="135"/>
    </location>
</feature>
<keyword evidence="19" id="KW-1185">Reference proteome</keyword>
<dbReference type="EC" id="2.3.2.27" evidence="4"/>
<evidence type="ECO:0000256" key="10">
    <source>
        <dbReference type="ARBA" id="ARBA00022833"/>
    </source>
</evidence>
<dbReference type="FunFam" id="3.30.40.10:FF:000187">
    <property type="entry name" value="E3 ubiquitin-protein ligase ATL6"/>
    <property type="match status" value="1"/>
</dbReference>
<comment type="pathway">
    <text evidence="3">Protein modification; protein ubiquitination.</text>
</comment>
<evidence type="ECO:0000256" key="5">
    <source>
        <dbReference type="ARBA" id="ARBA00022679"/>
    </source>
</evidence>
<evidence type="ECO:0000256" key="11">
    <source>
        <dbReference type="ARBA" id="ARBA00022989"/>
    </source>
</evidence>
<evidence type="ECO:0000256" key="15">
    <source>
        <dbReference type="SAM" id="Phobius"/>
    </source>
</evidence>
<keyword evidence="7" id="KW-0479">Metal-binding</keyword>
<dbReference type="PANTHER" id="PTHR46913">
    <property type="entry name" value="RING-H2 FINGER PROTEIN ATL16"/>
    <property type="match status" value="1"/>
</dbReference>
<keyword evidence="6 15" id="KW-0812">Transmembrane</keyword>
<keyword evidence="5" id="KW-0808">Transferase</keyword>
<comment type="subcellular location">
    <subcellularLocation>
        <location evidence="2">Membrane</location>
        <topology evidence="2">Single-pass membrane protein</topology>
    </subcellularLocation>
</comment>
<comment type="catalytic activity">
    <reaction evidence="1">
        <text>S-ubiquitinyl-[E2 ubiquitin-conjugating enzyme]-L-cysteine + [acceptor protein]-L-lysine = [E2 ubiquitin-conjugating enzyme]-L-cysteine + N(6)-ubiquitinyl-[acceptor protein]-L-lysine.</text>
        <dbReference type="EC" id="2.3.2.27"/>
    </reaction>
</comment>
<name>A0A8T1P8D9_CARIL</name>
<gene>
    <name evidence="17" type="ORF">CIPAW_10G002300</name>
    <name evidence="18" type="ORF">I3842_10G002500</name>
</gene>
<evidence type="ECO:0000256" key="12">
    <source>
        <dbReference type="ARBA" id="ARBA00023136"/>
    </source>
</evidence>
<organism evidence="17 19">
    <name type="scientific">Carya illinoinensis</name>
    <name type="common">Pecan</name>
    <dbReference type="NCBI Taxonomy" id="32201"/>
    <lineage>
        <taxon>Eukaryota</taxon>
        <taxon>Viridiplantae</taxon>
        <taxon>Streptophyta</taxon>
        <taxon>Embryophyta</taxon>
        <taxon>Tracheophyta</taxon>
        <taxon>Spermatophyta</taxon>
        <taxon>Magnoliopsida</taxon>
        <taxon>eudicotyledons</taxon>
        <taxon>Gunneridae</taxon>
        <taxon>Pentapetalae</taxon>
        <taxon>rosids</taxon>
        <taxon>fabids</taxon>
        <taxon>Fagales</taxon>
        <taxon>Juglandaceae</taxon>
        <taxon>Carya</taxon>
    </lineage>
</organism>
<dbReference type="Pfam" id="PF13639">
    <property type="entry name" value="zf-RING_2"/>
    <property type="match status" value="1"/>
</dbReference>
<evidence type="ECO:0000256" key="6">
    <source>
        <dbReference type="ARBA" id="ARBA00022692"/>
    </source>
</evidence>
<evidence type="ECO:0000256" key="8">
    <source>
        <dbReference type="ARBA" id="ARBA00022771"/>
    </source>
</evidence>
<keyword evidence="10" id="KW-0862">Zinc</keyword>
<dbReference type="GO" id="GO:0016567">
    <property type="term" value="P:protein ubiquitination"/>
    <property type="evidence" value="ECO:0007669"/>
    <property type="project" value="InterPro"/>
</dbReference>
<evidence type="ECO:0000256" key="9">
    <source>
        <dbReference type="ARBA" id="ARBA00022786"/>
    </source>
</evidence>
<evidence type="ECO:0000259" key="16">
    <source>
        <dbReference type="PROSITE" id="PS50089"/>
    </source>
</evidence>